<organism evidence="1 2">
    <name type="scientific">Streptomyces atratus</name>
    <dbReference type="NCBI Taxonomy" id="1893"/>
    <lineage>
        <taxon>Bacteria</taxon>
        <taxon>Bacillati</taxon>
        <taxon>Actinomycetota</taxon>
        <taxon>Actinomycetes</taxon>
        <taxon>Kitasatosporales</taxon>
        <taxon>Streptomycetaceae</taxon>
        <taxon>Streptomyces</taxon>
    </lineage>
</organism>
<gene>
    <name evidence="1" type="ORF">C5746_02625</name>
</gene>
<protein>
    <submittedName>
        <fullName evidence="1">Uncharacterized protein</fullName>
    </submittedName>
</protein>
<dbReference type="AlphaFoldDB" id="A0A2Z5J769"/>
<sequence>MRRMRMSAAIVIAGVLMGCSGSSDLDPIVGRWTATGPQPTGYADFADGALISVDEDGTATLGSSPMSMCGDAAVEATEGSDGEGQRFRIAFPKKSSCVTVEVPSSLDVVVDGDSMTATPTGSPNAHFRFGRAG</sequence>
<evidence type="ECO:0000313" key="2">
    <source>
        <dbReference type="Proteomes" id="UP000252698"/>
    </source>
</evidence>
<evidence type="ECO:0000313" key="1">
    <source>
        <dbReference type="EMBL" id="AXE76043.1"/>
    </source>
</evidence>
<dbReference type="KEGG" id="sata:C5746_02625"/>
<accession>A0A2Z5J769</accession>
<proteinExistence type="predicted"/>
<name>A0A2Z5J769_STRAR</name>
<reference evidence="1 2" key="1">
    <citation type="journal article" date="2018" name="Front. Microbiol.">
        <title>Genome Sequencing of Streptomyces atratus SCSIOZH16 and Activation Production of Nocardamine via Metabolic Engineering.</title>
        <authorList>
            <person name="Li Y."/>
            <person name="Zhang C."/>
            <person name="Liu C."/>
            <person name="Ju J."/>
            <person name="Ma J."/>
        </authorList>
    </citation>
    <scope>NUCLEOTIDE SEQUENCE [LARGE SCALE GENOMIC DNA]</scope>
    <source>
        <strain evidence="1 2">SCSIO_ZH16</strain>
    </source>
</reference>
<dbReference type="PROSITE" id="PS51257">
    <property type="entry name" value="PROKAR_LIPOPROTEIN"/>
    <property type="match status" value="1"/>
</dbReference>
<dbReference type="Proteomes" id="UP000252698">
    <property type="component" value="Chromosome"/>
</dbReference>
<dbReference type="EMBL" id="CP027306">
    <property type="protein sequence ID" value="AXE76043.1"/>
    <property type="molecule type" value="Genomic_DNA"/>
</dbReference>